<dbReference type="SUPFAM" id="SSF48150">
    <property type="entry name" value="DNA-glycosylase"/>
    <property type="match status" value="1"/>
</dbReference>
<dbReference type="Proteomes" id="UP000001037">
    <property type="component" value="Chromosome"/>
</dbReference>
<dbReference type="InterPro" id="IPR011257">
    <property type="entry name" value="DNA_glycosylase"/>
</dbReference>
<evidence type="ECO:0000313" key="3">
    <source>
        <dbReference type="Proteomes" id="UP000001037"/>
    </source>
</evidence>
<dbReference type="RefSeq" id="WP_014027361.1">
    <property type="nucleotide sequence ID" value="NC_015931.1"/>
</dbReference>
<dbReference type="InParanoid" id="G0ECW4"/>
<dbReference type="HOGENOM" id="CLU_835761_0_0_2"/>
<keyword evidence="3" id="KW-1185">Reference proteome</keyword>
<dbReference type="OrthoDB" id="84708at2157"/>
<protein>
    <recommendedName>
        <fullName evidence="4">Iron-sulfur cluster loop</fullName>
    </recommendedName>
</protein>
<dbReference type="eggNOG" id="arCOG04155">
    <property type="taxonomic scope" value="Archaea"/>
</dbReference>
<reference evidence="2 3" key="1">
    <citation type="journal article" date="2011" name="Stand. Genomic Sci.">
        <title>Complete genome sequence of the hyperthermophilic chemolithoautotroph Pyrolobus fumarii type strain (1A).</title>
        <authorList>
            <person name="Anderson I."/>
            <person name="Goker M."/>
            <person name="Nolan M."/>
            <person name="Lucas S."/>
            <person name="Hammon N."/>
            <person name="Deshpande S."/>
            <person name="Cheng J.F."/>
            <person name="Tapia R."/>
            <person name="Han C."/>
            <person name="Goodwin L."/>
            <person name="Pitluck S."/>
            <person name="Huntemann M."/>
            <person name="Liolios K."/>
            <person name="Ivanova N."/>
            <person name="Pagani I."/>
            <person name="Mavromatis K."/>
            <person name="Ovchinikova G."/>
            <person name="Pati A."/>
            <person name="Chen A."/>
            <person name="Palaniappan K."/>
            <person name="Land M."/>
            <person name="Hauser L."/>
            <person name="Brambilla E.M."/>
            <person name="Huber H."/>
            <person name="Yasawong M."/>
            <person name="Rohde M."/>
            <person name="Spring S."/>
            <person name="Abt B."/>
            <person name="Sikorski J."/>
            <person name="Wirth R."/>
            <person name="Detter J.C."/>
            <person name="Woyke T."/>
            <person name="Bristow J."/>
            <person name="Eisen J.A."/>
            <person name="Markowitz V."/>
            <person name="Hugenholtz P."/>
            <person name="Kyrpides N.C."/>
            <person name="Klenk H.P."/>
            <person name="Lapidus A."/>
        </authorList>
    </citation>
    <scope>NUCLEOTIDE SEQUENCE [LARGE SCALE GENOMIC DNA]</scope>
    <source>
        <strain evidence="3">DSM 11204 / 1A</strain>
    </source>
</reference>
<proteinExistence type="predicted"/>
<dbReference type="EMBL" id="CP002838">
    <property type="protein sequence ID" value="AEM39684.1"/>
    <property type="molecule type" value="Genomic_DNA"/>
</dbReference>
<dbReference type="GO" id="GO:0003824">
    <property type="term" value="F:catalytic activity"/>
    <property type="evidence" value="ECO:0007669"/>
    <property type="project" value="InterPro"/>
</dbReference>
<organism evidence="2 3">
    <name type="scientific">Pyrolobus fumarii (strain DSM 11204 / 1A)</name>
    <dbReference type="NCBI Taxonomy" id="694429"/>
    <lineage>
        <taxon>Archaea</taxon>
        <taxon>Thermoproteota</taxon>
        <taxon>Thermoprotei</taxon>
        <taxon>Desulfurococcales</taxon>
        <taxon>Pyrodictiaceae</taxon>
        <taxon>Pyrolobus</taxon>
    </lineage>
</organism>
<evidence type="ECO:0000313" key="2">
    <source>
        <dbReference type="EMBL" id="AEM39684.1"/>
    </source>
</evidence>
<gene>
    <name evidence="2" type="ordered locus">Pyrfu_1830</name>
</gene>
<feature type="transmembrane region" description="Helical" evidence="1">
    <location>
        <begin position="6"/>
        <end position="25"/>
    </location>
</feature>
<name>G0ECW4_PYRF1</name>
<dbReference type="InterPro" id="IPR023170">
    <property type="entry name" value="HhH_base_excis_C"/>
</dbReference>
<keyword evidence="1" id="KW-0812">Transmembrane</keyword>
<dbReference type="STRING" id="694429.Pyrfu_1830"/>
<evidence type="ECO:0008006" key="4">
    <source>
        <dbReference type="Google" id="ProtNLM"/>
    </source>
</evidence>
<dbReference type="Gene3D" id="1.10.1670.10">
    <property type="entry name" value="Helix-hairpin-Helix base-excision DNA repair enzymes (C-terminal)"/>
    <property type="match status" value="1"/>
</dbReference>
<dbReference type="KEGG" id="pfm:Pyrfu_1830"/>
<keyword evidence="1" id="KW-1133">Transmembrane helix</keyword>
<evidence type="ECO:0000256" key="1">
    <source>
        <dbReference type="SAM" id="Phobius"/>
    </source>
</evidence>
<keyword evidence="1" id="KW-0472">Membrane</keyword>
<sequence>MDGKRVEVVTLYATMLVLGLGLLLVDRVAVARVARIFSRVAPRVSLDDFTDPRFYPPRGYDEELTAMYFLAMVAIDHRLSRPGRPYGGLVDGEWYHGADLLYALGARRLREEPGFFEARSLARLSDEEVRKWLTSDDGATPPDPGVRAALLRDLGRKLLELFNGSALRLLEEAGGWLRRHPEPGRGLLDNLRVFLAYNDPVEKKSHLLAKFLERRGLFRARDAWHKHVPVDNHVVRLAVRMGIVKPLDGAQELFTPNAPPVNDETDVYIRMVVRRAWDLVAREAGLDPYILDDLLWAGGRKCCPRDKPACLTGCTPACEKLGYCESGACVFRGVCKPDAHRLTEHNFIDTWWY</sequence>
<dbReference type="GeneID" id="11138166"/>
<accession>G0ECW4</accession>
<dbReference type="GO" id="GO:0006281">
    <property type="term" value="P:DNA repair"/>
    <property type="evidence" value="ECO:0007669"/>
    <property type="project" value="InterPro"/>
</dbReference>
<dbReference type="AlphaFoldDB" id="G0ECW4"/>